<dbReference type="InterPro" id="IPR036867">
    <property type="entry name" value="R3H_dom_sf"/>
</dbReference>
<dbReference type="Pfam" id="PF13902">
    <property type="entry name" value="R3H-assoc"/>
    <property type="match status" value="1"/>
</dbReference>
<dbReference type="EMBL" id="CAJPVJ010035998">
    <property type="protein sequence ID" value="CAG2181201.1"/>
    <property type="molecule type" value="Genomic_DNA"/>
</dbReference>
<dbReference type="AlphaFoldDB" id="A0A7R9MQC0"/>
<dbReference type="InterPro" id="IPR039629">
    <property type="entry name" value="R3HDM4"/>
</dbReference>
<accession>A0A7R9MQC0</accession>
<protein>
    <recommendedName>
        <fullName evidence="1">R3H-associated N-terminal domain-containing protein</fullName>
    </recommendedName>
</protein>
<dbReference type="GO" id="GO:0003676">
    <property type="term" value="F:nucleic acid binding"/>
    <property type="evidence" value="ECO:0007669"/>
    <property type="project" value="InterPro"/>
</dbReference>
<dbReference type="EMBL" id="OC950823">
    <property type="protein sequence ID" value="CAD7664064.1"/>
    <property type="molecule type" value="Genomic_DNA"/>
</dbReference>
<evidence type="ECO:0000313" key="3">
    <source>
        <dbReference type="Proteomes" id="UP000728032"/>
    </source>
</evidence>
<proteinExistence type="predicted"/>
<reference evidence="2" key="1">
    <citation type="submission" date="2020-11" db="EMBL/GenBank/DDBJ databases">
        <authorList>
            <person name="Tran Van P."/>
        </authorList>
    </citation>
    <scope>NUCLEOTIDE SEQUENCE</scope>
</reference>
<evidence type="ECO:0000313" key="2">
    <source>
        <dbReference type="EMBL" id="CAD7664064.1"/>
    </source>
</evidence>
<dbReference type="PANTHER" id="PTHR32019">
    <property type="entry name" value="R3H DOMAIN-CONTAINING PROTEIN 4"/>
    <property type="match status" value="1"/>
</dbReference>
<dbReference type="SUPFAM" id="SSF82708">
    <property type="entry name" value="R3H domain"/>
    <property type="match status" value="1"/>
</dbReference>
<dbReference type="InterPro" id="IPR025952">
    <property type="entry name" value="R3H-assoc_dom"/>
</dbReference>
<evidence type="ECO:0000259" key="1">
    <source>
        <dbReference type="Pfam" id="PF13902"/>
    </source>
</evidence>
<keyword evidence="3" id="KW-1185">Reference proteome</keyword>
<organism evidence="2">
    <name type="scientific">Oppiella nova</name>
    <dbReference type="NCBI Taxonomy" id="334625"/>
    <lineage>
        <taxon>Eukaryota</taxon>
        <taxon>Metazoa</taxon>
        <taxon>Ecdysozoa</taxon>
        <taxon>Arthropoda</taxon>
        <taxon>Chelicerata</taxon>
        <taxon>Arachnida</taxon>
        <taxon>Acari</taxon>
        <taxon>Acariformes</taxon>
        <taxon>Sarcoptiformes</taxon>
        <taxon>Oribatida</taxon>
        <taxon>Brachypylina</taxon>
        <taxon>Oppioidea</taxon>
        <taxon>Oppiidae</taxon>
        <taxon>Oppiella</taxon>
    </lineage>
</organism>
<sequence>MVQVMTTNLLSQQMESLSDGEELNDISIYDFIPQTVSAFAQLLINKENMKTWNDVINCTEDQQNQLLDQINIKRSRAQTFAQLLINKENMKTWNDVINCTEDQQNQLLDQITIKRSRAQSECKAPDDGVDSRTHETAFTADQCFKRIDSDLKNTLKKKHLPLGVLATIEEEITAFFNEKPFATYKSCLQSTGSTKSGFRRLLLHACCQYLDLKCLSFDANGERWSRVNNRNKYFSQPSVMLT</sequence>
<gene>
    <name evidence="2" type="ORF">ONB1V03_LOCUS20622</name>
</gene>
<dbReference type="OrthoDB" id="75169at2759"/>
<dbReference type="Proteomes" id="UP000728032">
    <property type="component" value="Unassembled WGS sequence"/>
</dbReference>
<name>A0A7R9MQC0_9ACAR</name>
<feature type="domain" description="R3H-associated N-terminal" evidence="1">
    <location>
        <begin position="77"/>
        <end position="157"/>
    </location>
</feature>
<feature type="non-terminal residue" evidence="2">
    <location>
        <position position="242"/>
    </location>
</feature>
<dbReference type="PANTHER" id="PTHR32019:SF2">
    <property type="entry name" value="R3H DOMAIN-CONTAINING PROTEIN 4"/>
    <property type="match status" value="1"/>
</dbReference>